<dbReference type="GO" id="GO:0004788">
    <property type="term" value="F:thiamine diphosphokinase activity"/>
    <property type="evidence" value="ECO:0007669"/>
    <property type="project" value="UniProtKB-UniRule"/>
</dbReference>
<dbReference type="InterPro" id="IPR036759">
    <property type="entry name" value="TPK_catalytic_sf"/>
</dbReference>
<dbReference type="NCBIfam" id="TIGR01378">
    <property type="entry name" value="thi_PPkinase"/>
    <property type="match status" value="1"/>
</dbReference>
<dbReference type="GO" id="GO:0016301">
    <property type="term" value="F:kinase activity"/>
    <property type="evidence" value="ECO:0007669"/>
    <property type="project" value="UniProtKB-KW"/>
</dbReference>
<keyword evidence="4" id="KW-0067">ATP-binding</keyword>
<accession>A0A5C4N579</accession>
<evidence type="ECO:0000256" key="2">
    <source>
        <dbReference type="ARBA" id="ARBA00022741"/>
    </source>
</evidence>
<dbReference type="PANTHER" id="PTHR41299">
    <property type="entry name" value="THIAMINE PYROPHOSPHOKINASE"/>
    <property type="match status" value="1"/>
</dbReference>
<dbReference type="InterPro" id="IPR007371">
    <property type="entry name" value="TPK_catalytic"/>
</dbReference>
<dbReference type="SUPFAM" id="SSF63862">
    <property type="entry name" value="Thiamin pyrophosphokinase, substrate-binding domain"/>
    <property type="match status" value="1"/>
</dbReference>
<protein>
    <recommendedName>
        <fullName evidence="5">Thiamine diphosphokinase</fullName>
        <ecNumber evidence="5">2.7.6.2</ecNumber>
    </recommendedName>
</protein>
<dbReference type="OrthoDB" id="7057856at2"/>
<dbReference type="Gene3D" id="3.40.50.10240">
    <property type="entry name" value="Thiamin pyrophosphokinase, catalytic domain"/>
    <property type="match status" value="1"/>
</dbReference>
<dbReference type="SUPFAM" id="SSF63999">
    <property type="entry name" value="Thiamin pyrophosphokinase, catalytic domain"/>
    <property type="match status" value="1"/>
</dbReference>
<evidence type="ECO:0000256" key="4">
    <source>
        <dbReference type="ARBA" id="ARBA00022840"/>
    </source>
</evidence>
<reference evidence="8 9" key="1">
    <citation type="submission" date="2019-06" db="EMBL/GenBank/DDBJ databases">
        <title>YIM 131921 draft genome.</title>
        <authorList>
            <person name="Jiang L."/>
        </authorList>
    </citation>
    <scope>NUCLEOTIDE SEQUENCE [LARGE SCALE GENOMIC DNA]</scope>
    <source>
        <strain evidence="8 9">YIM 131921</strain>
    </source>
</reference>
<keyword evidence="9" id="KW-1185">Reference proteome</keyword>
<keyword evidence="1 8" id="KW-0808">Transferase</keyword>
<name>A0A5C4N579_9RHOB</name>
<comment type="caution">
    <text evidence="8">The sequence shown here is derived from an EMBL/GenBank/DDBJ whole genome shotgun (WGS) entry which is preliminary data.</text>
</comment>
<dbReference type="Pfam" id="PF04265">
    <property type="entry name" value="TPK_B1_binding"/>
    <property type="match status" value="1"/>
</dbReference>
<organism evidence="8 9">
    <name type="scientific">Rubellimicrobium rubrum</name>
    <dbReference type="NCBI Taxonomy" id="2585369"/>
    <lineage>
        <taxon>Bacteria</taxon>
        <taxon>Pseudomonadati</taxon>
        <taxon>Pseudomonadota</taxon>
        <taxon>Alphaproteobacteria</taxon>
        <taxon>Rhodobacterales</taxon>
        <taxon>Roseobacteraceae</taxon>
        <taxon>Rubellimicrobium</taxon>
    </lineage>
</organism>
<evidence type="ECO:0000259" key="7">
    <source>
        <dbReference type="Pfam" id="PF04265"/>
    </source>
</evidence>
<keyword evidence="3 8" id="KW-0418">Kinase</keyword>
<dbReference type="EC" id="2.7.6.2" evidence="5"/>
<proteinExistence type="predicted"/>
<dbReference type="GO" id="GO:0030975">
    <property type="term" value="F:thiamine binding"/>
    <property type="evidence" value="ECO:0007669"/>
    <property type="project" value="InterPro"/>
</dbReference>
<keyword evidence="2" id="KW-0547">Nucleotide-binding</keyword>
<dbReference type="Proteomes" id="UP000305887">
    <property type="component" value="Unassembled WGS sequence"/>
</dbReference>
<dbReference type="CDD" id="cd07995">
    <property type="entry name" value="TPK"/>
    <property type="match status" value="1"/>
</dbReference>
<evidence type="ECO:0000259" key="6">
    <source>
        <dbReference type="Pfam" id="PF04263"/>
    </source>
</evidence>
<dbReference type="RefSeq" id="WP_139075441.1">
    <property type="nucleotide sequence ID" value="NZ_VDFU01000003.1"/>
</dbReference>
<feature type="domain" description="Thiamin pyrophosphokinase thiamin-binding" evidence="7">
    <location>
        <begin position="148"/>
        <end position="190"/>
    </location>
</feature>
<evidence type="ECO:0000256" key="1">
    <source>
        <dbReference type="ARBA" id="ARBA00022679"/>
    </source>
</evidence>
<evidence type="ECO:0000313" key="8">
    <source>
        <dbReference type="EMBL" id="TNC52020.1"/>
    </source>
</evidence>
<dbReference type="GO" id="GO:0009229">
    <property type="term" value="P:thiamine diphosphate biosynthetic process"/>
    <property type="evidence" value="ECO:0007669"/>
    <property type="project" value="InterPro"/>
</dbReference>
<dbReference type="InterPro" id="IPR007373">
    <property type="entry name" value="Thiamin_PyroPKinase_B1-bd"/>
</dbReference>
<dbReference type="GO" id="GO:0005524">
    <property type="term" value="F:ATP binding"/>
    <property type="evidence" value="ECO:0007669"/>
    <property type="project" value="UniProtKB-KW"/>
</dbReference>
<dbReference type="InterPro" id="IPR036371">
    <property type="entry name" value="TPK_B1-bd_sf"/>
</dbReference>
<dbReference type="EMBL" id="VDFU01000003">
    <property type="protein sequence ID" value="TNC52020.1"/>
    <property type="molecule type" value="Genomic_DNA"/>
</dbReference>
<dbReference type="GO" id="GO:0006772">
    <property type="term" value="P:thiamine metabolic process"/>
    <property type="evidence" value="ECO:0007669"/>
    <property type="project" value="UniProtKB-UniRule"/>
</dbReference>
<gene>
    <name evidence="8" type="ORF">FHG66_04260</name>
</gene>
<evidence type="ECO:0000256" key="3">
    <source>
        <dbReference type="ARBA" id="ARBA00022777"/>
    </source>
</evidence>
<dbReference type="InterPro" id="IPR006282">
    <property type="entry name" value="Thi_PPkinase"/>
</dbReference>
<sequence>MSSQVIVHSMTPVTLIGGAGASAEDMTLALSLAPILTVADGGADTALALGLTPQAVIGDMDSLSPQAAAAFAAVLHPVAEQDTTDFDKALTHIDAPLILALGFSGGRLDHELAALHSLVLRADRPCLLLGSETLAFHCPPDLLLPLAAGTLVSLFPFGAVRVASQGLRWPTDHLDFAPDRRIGTSNQATGEVRLRPAAPGMLVILPRATLPLVAEPLRRAPRWPVAPG</sequence>
<dbReference type="PANTHER" id="PTHR41299:SF1">
    <property type="entry name" value="THIAMINE PYROPHOSPHOKINASE"/>
    <property type="match status" value="1"/>
</dbReference>
<feature type="domain" description="Thiamin pyrophosphokinase catalytic" evidence="6">
    <location>
        <begin position="31"/>
        <end position="119"/>
    </location>
</feature>
<dbReference type="InterPro" id="IPR053149">
    <property type="entry name" value="TPK"/>
</dbReference>
<dbReference type="Pfam" id="PF04263">
    <property type="entry name" value="TPK_catalytic"/>
    <property type="match status" value="1"/>
</dbReference>
<evidence type="ECO:0000313" key="9">
    <source>
        <dbReference type="Proteomes" id="UP000305887"/>
    </source>
</evidence>
<evidence type="ECO:0000256" key="5">
    <source>
        <dbReference type="NCBIfam" id="TIGR01378"/>
    </source>
</evidence>
<dbReference type="AlphaFoldDB" id="A0A5C4N579"/>